<protein>
    <submittedName>
        <fullName evidence="2">Uncharacterized protein</fullName>
    </submittedName>
</protein>
<sequence length="207" mass="23033">MKELDRVKSYMAKVKEAVDGRQKRNLTTPRRLRTRCRRCCHGTQPTAVSKSNEKLHVALNATHNQSSAKPDPGGLGACPQKGVQKILFGAVSTKGEGSPQNVVKRAHEFGTNVDLARNPIDKEAANRFIKSALAGNKDGNYLTKMTENNGDTATHKRLDDSDDDKEDKSNTKKRSNEDSDIEEVSPPKEQKKDQQKPKKKKKPKSKK</sequence>
<evidence type="ECO:0000256" key="1">
    <source>
        <dbReference type="SAM" id="MobiDB-lite"/>
    </source>
</evidence>
<keyword evidence="3" id="KW-1185">Reference proteome</keyword>
<proteinExistence type="predicted"/>
<dbReference type="AlphaFoldDB" id="A0A642UDN6"/>
<evidence type="ECO:0000313" key="2">
    <source>
        <dbReference type="EMBL" id="KAA8897231.1"/>
    </source>
</evidence>
<reference evidence="2" key="1">
    <citation type="journal article" date="2019" name="G3 (Bethesda)">
        <title>Genome Assemblies of Two Rare Opportunistic Yeast Pathogens: Diutina rugosa (syn. Candida rugosa) and Trichomonascus ciferrii (syn. Candida ciferrii).</title>
        <authorList>
            <person name="Mixao V."/>
            <person name="Saus E."/>
            <person name="Hansen A.P."/>
            <person name="Lass-Florl C."/>
            <person name="Gabaldon T."/>
        </authorList>
    </citation>
    <scope>NUCLEOTIDE SEQUENCE</scope>
    <source>
        <strain evidence="2">CBS 4856</strain>
    </source>
</reference>
<organism evidence="2 3">
    <name type="scientific">Trichomonascus ciferrii</name>
    <dbReference type="NCBI Taxonomy" id="44093"/>
    <lineage>
        <taxon>Eukaryota</taxon>
        <taxon>Fungi</taxon>
        <taxon>Dikarya</taxon>
        <taxon>Ascomycota</taxon>
        <taxon>Saccharomycotina</taxon>
        <taxon>Dipodascomycetes</taxon>
        <taxon>Dipodascales</taxon>
        <taxon>Trichomonascaceae</taxon>
        <taxon>Trichomonascus</taxon>
        <taxon>Trichomonascus ciferrii complex</taxon>
    </lineage>
</organism>
<evidence type="ECO:0000313" key="3">
    <source>
        <dbReference type="Proteomes" id="UP000761534"/>
    </source>
</evidence>
<dbReference type="EMBL" id="SWFS01000568">
    <property type="protein sequence ID" value="KAA8897231.1"/>
    <property type="molecule type" value="Genomic_DNA"/>
</dbReference>
<accession>A0A642UDN6</accession>
<feature type="compositionally biased region" description="Polar residues" evidence="1">
    <location>
        <begin position="143"/>
        <end position="152"/>
    </location>
</feature>
<name>A0A642UDN6_9ASCO</name>
<feature type="compositionally biased region" description="Basic residues" evidence="1">
    <location>
        <begin position="197"/>
        <end position="207"/>
    </location>
</feature>
<comment type="caution">
    <text evidence="2">The sequence shown here is derived from an EMBL/GenBank/DDBJ whole genome shotgun (WGS) entry which is preliminary data.</text>
</comment>
<dbReference type="Proteomes" id="UP000761534">
    <property type="component" value="Unassembled WGS sequence"/>
</dbReference>
<feature type="compositionally biased region" description="Basic and acidic residues" evidence="1">
    <location>
        <begin position="166"/>
        <end position="177"/>
    </location>
</feature>
<feature type="region of interest" description="Disordered" evidence="1">
    <location>
        <begin position="138"/>
        <end position="207"/>
    </location>
</feature>
<gene>
    <name evidence="2" type="ORF">TRICI_006770</name>
</gene>
<dbReference type="VEuPathDB" id="FungiDB:TRICI_006770"/>
<feature type="compositionally biased region" description="Basic and acidic residues" evidence="1">
    <location>
        <begin position="185"/>
        <end position="196"/>
    </location>
</feature>